<evidence type="ECO:0000313" key="11">
    <source>
        <dbReference type="Proteomes" id="UP000033202"/>
    </source>
</evidence>
<feature type="transmembrane region" description="Helical" evidence="9">
    <location>
        <begin position="12"/>
        <end position="35"/>
    </location>
</feature>
<accession>A0A0E9MN74</accession>
<dbReference type="InterPro" id="IPR050367">
    <property type="entry name" value="APC_superfamily"/>
</dbReference>
<reference evidence="10 11" key="1">
    <citation type="submission" date="2015-04" db="EMBL/GenBank/DDBJ databases">
        <title>Whole genome shotgun sequence of Sphingomonas changbaiensis NBRC 104936.</title>
        <authorList>
            <person name="Katano-Makiyama Y."/>
            <person name="Hosoyama A."/>
            <person name="Hashimoto M."/>
            <person name="Noguchi M."/>
            <person name="Tsuchikane K."/>
            <person name="Ohji S."/>
            <person name="Yamazoe A."/>
            <person name="Ichikawa N."/>
            <person name="Kimura A."/>
            <person name="Fujita N."/>
        </authorList>
    </citation>
    <scope>NUCLEOTIDE SEQUENCE [LARGE SCALE GENOMIC DNA]</scope>
    <source>
        <strain evidence="10 11">NBRC 104936</strain>
    </source>
</reference>
<feature type="transmembrane region" description="Helical" evidence="9">
    <location>
        <begin position="348"/>
        <end position="373"/>
    </location>
</feature>
<keyword evidence="7 9" id="KW-0472">Membrane</keyword>
<evidence type="ECO:0000256" key="6">
    <source>
        <dbReference type="ARBA" id="ARBA00022989"/>
    </source>
</evidence>
<comment type="function">
    <text evidence="8">Major component of the acid-resistance (AR) system allowing enteric pathogens to survive the acidic environment in the stomach. Exchanges extracellular arginine for its intracellular decarboxylation product agmatine (Agm) thereby expelling intracellular protons. Probably undergoes several conformational states in order to translocate the substrate across the membrane; keeps the substrate accessible to only 1 side of the membrane at a time by opening and closing 3 membrane-internal gates.</text>
</comment>
<dbReference type="PIRSF" id="PIRSF006060">
    <property type="entry name" value="AA_transporter"/>
    <property type="match status" value="1"/>
</dbReference>
<comment type="similarity">
    <text evidence="2">Belongs to the amino acid-polyamine-organocation (APC) superfamily. Basic amino acid/polyamine antiporter (APA) (TC 2.A.3.2) family.</text>
</comment>
<dbReference type="Gene3D" id="1.20.1740.10">
    <property type="entry name" value="Amino acid/polyamine transporter I"/>
    <property type="match status" value="1"/>
</dbReference>
<protein>
    <recommendedName>
        <fullName evidence="3">Arginine/agmatine antiporter</fullName>
    </recommendedName>
</protein>
<dbReference type="AlphaFoldDB" id="A0A0E9MN74"/>
<evidence type="ECO:0000256" key="7">
    <source>
        <dbReference type="ARBA" id="ARBA00023136"/>
    </source>
</evidence>
<feature type="transmembrane region" description="Helical" evidence="9">
    <location>
        <begin position="85"/>
        <end position="113"/>
    </location>
</feature>
<proteinExistence type="inferred from homology"/>
<feature type="transmembrane region" description="Helical" evidence="9">
    <location>
        <begin position="119"/>
        <end position="142"/>
    </location>
</feature>
<evidence type="ECO:0000256" key="1">
    <source>
        <dbReference type="ARBA" id="ARBA00004651"/>
    </source>
</evidence>
<keyword evidence="4" id="KW-1003">Cell membrane</keyword>
<organism evidence="10 11">
    <name type="scientific">Sphingomonas changbaiensis NBRC 104936</name>
    <dbReference type="NCBI Taxonomy" id="1219043"/>
    <lineage>
        <taxon>Bacteria</taxon>
        <taxon>Pseudomonadati</taxon>
        <taxon>Pseudomonadota</taxon>
        <taxon>Alphaproteobacteria</taxon>
        <taxon>Sphingomonadales</taxon>
        <taxon>Sphingomonadaceae</taxon>
        <taxon>Sphingomonas</taxon>
    </lineage>
</organism>
<keyword evidence="11" id="KW-1185">Reference proteome</keyword>
<feature type="transmembrane region" description="Helical" evidence="9">
    <location>
        <begin position="195"/>
        <end position="217"/>
    </location>
</feature>
<evidence type="ECO:0000256" key="3">
    <source>
        <dbReference type="ARBA" id="ARBA00021069"/>
    </source>
</evidence>
<feature type="transmembrane region" description="Helical" evidence="9">
    <location>
        <begin position="279"/>
        <end position="298"/>
    </location>
</feature>
<dbReference type="Proteomes" id="UP000033202">
    <property type="component" value="Unassembled WGS sequence"/>
</dbReference>
<evidence type="ECO:0000256" key="4">
    <source>
        <dbReference type="ARBA" id="ARBA00022475"/>
    </source>
</evidence>
<evidence type="ECO:0000256" key="5">
    <source>
        <dbReference type="ARBA" id="ARBA00022692"/>
    </source>
</evidence>
<dbReference type="InterPro" id="IPR002293">
    <property type="entry name" value="AA/rel_permease1"/>
</dbReference>
<comment type="subcellular location">
    <subcellularLocation>
        <location evidence="1">Cell membrane</location>
        <topology evidence="1">Multi-pass membrane protein</topology>
    </subcellularLocation>
</comment>
<feature type="transmembrane region" description="Helical" evidence="9">
    <location>
        <begin position="408"/>
        <end position="426"/>
    </location>
</feature>
<sequence>MAADIEPQQHRALGFWMCLALVVGNIIGAGVFLLPAALAPFGINAVIGWLITIGGALCLAFVLAELAKGRSGGPYAYTREAFGPLAAFMVMWSYWISIWTANAAIAIAATSYLSRLFPAIGATPGSAAAVAIGLVWLFTLINMRGARAAGVTQVITTILKLVPLIAVFLLAAWLFGSGAERHVRLVPVPVTGGGIAGAAALALWSVIGFESATLPVGKVRDPERTVPRATVAGTLIAGLFSLLACAGVLLLLPGSQAAASPAPFADAVQPFLGSKAVDFIASFAVISALGALNGWVLCSGEVPLTLARAAVFPAWFGVTARSGAPVRAQTLSSMLASLLVLTNYSRSLTGLFTFMGLISAATSLLLYFACAAAALKLTLAPQSKAVGALALIGLIYCLWAFWGVGAESTLWSIALLLSGLPLFWLMSRVPAAAQSTA</sequence>
<dbReference type="PANTHER" id="PTHR42770:SF18">
    <property type="entry name" value="ARGININE_AGMATINE ANTIPORTER"/>
    <property type="match status" value="1"/>
</dbReference>
<evidence type="ECO:0000256" key="2">
    <source>
        <dbReference type="ARBA" id="ARBA00008220"/>
    </source>
</evidence>
<comment type="caution">
    <text evidence="10">The sequence shown here is derived from an EMBL/GenBank/DDBJ whole genome shotgun (WGS) entry which is preliminary data.</text>
</comment>
<keyword evidence="6 9" id="KW-1133">Transmembrane helix</keyword>
<keyword evidence="5 9" id="KW-0812">Transmembrane</keyword>
<dbReference type="OrthoDB" id="3185104at2"/>
<feature type="transmembrane region" description="Helical" evidence="9">
    <location>
        <begin position="154"/>
        <end position="175"/>
    </location>
</feature>
<name>A0A0E9MN74_9SPHN</name>
<feature type="transmembrane region" description="Helical" evidence="9">
    <location>
        <begin position="41"/>
        <end position="64"/>
    </location>
</feature>
<evidence type="ECO:0000313" key="10">
    <source>
        <dbReference type="EMBL" id="GAO38984.1"/>
    </source>
</evidence>
<dbReference type="GO" id="GO:0005886">
    <property type="term" value="C:plasma membrane"/>
    <property type="evidence" value="ECO:0007669"/>
    <property type="project" value="UniProtKB-SubCell"/>
</dbReference>
<evidence type="ECO:0000256" key="9">
    <source>
        <dbReference type="SAM" id="Phobius"/>
    </source>
</evidence>
<feature type="transmembrane region" description="Helical" evidence="9">
    <location>
        <begin position="229"/>
        <end position="252"/>
    </location>
</feature>
<evidence type="ECO:0000256" key="8">
    <source>
        <dbReference type="ARBA" id="ARBA00045636"/>
    </source>
</evidence>
<dbReference type="EMBL" id="BBWU01000023">
    <property type="protein sequence ID" value="GAO38984.1"/>
    <property type="molecule type" value="Genomic_DNA"/>
</dbReference>
<gene>
    <name evidence="10" type="ORF">SCH01S_23_00250</name>
</gene>
<feature type="transmembrane region" description="Helical" evidence="9">
    <location>
        <begin position="385"/>
        <end position="402"/>
    </location>
</feature>
<dbReference type="Pfam" id="PF13520">
    <property type="entry name" value="AA_permease_2"/>
    <property type="match status" value="1"/>
</dbReference>
<dbReference type="GO" id="GO:0022857">
    <property type="term" value="F:transmembrane transporter activity"/>
    <property type="evidence" value="ECO:0007669"/>
    <property type="project" value="InterPro"/>
</dbReference>
<dbReference type="PANTHER" id="PTHR42770">
    <property type="entry name" value="AMINO ACID TRANSPORTER-RELATED"/>
    <property type="match status" value="1"/>
</dbReference>
<dbReference type="STRING" id="1219043.SCH01S_23_00250"/>